<dbReference type="OrthoDB" id="10256089at2759"/>
<accession>A0A9P4P0N3</accession>
<dbReference type="InterPro" id="IPR027267">
    <property type="entry name" value="AH/BAR_dom_sf"/>
</dbReference>
<dbReference type="Gene3D" id="1.20.1270.60">
    <property type="entry name" value="Arfaptin homology (AH) domain/BAR domain"/>
    <property type="match status" value="1"/>
</dbReference>
<evidence type="ECO:0008006" key="4">
    <source>
        <dbReference type="Google" id="ProtNLM"/>
    </source>
</evidence>
<reference evidence="2" key="1">
    <citation type="journal article" date="2020" name="Stud. Mycol.">
        <title>101 Dothideomycetes genomes: a test case for predicting lifestyles and emergence of pathogens.</title>
        <authorList>
            <person name="Haridas S."/>
            <person name="Albert R."/>
            <person name="Binder M."/>
            <person name="Bloem J."/>
            <person name="Labutti K."/>
            <person name="Salamov A."/>
            <person name="Andreopoulos B."/>
            <person name="Baker S."/>
            <person name="Barry K."/>
            <person name="Bills G."/>
            <person name="Bluhm B."/>
            <person name="Cannon C."/>
            <person name="Castanera R."/>
            <person name="Culley D."/>
            <person name="Daum C."/>
            <person name="Ezra D."/>
            <person name="Gonzalez J."/>
            <person name="Henrissat B."/>
            <person name="Kuo A."/>
            <person name="Liang C."/>
            <person name="Lipzen A."/>
            <person name="Lutzoni F."/>
            <person name="Magnuson J."/>
            <person name="Mondo S."/>
            <person name="Nolan M."/>
            <person name="Ohm R."/>
            <person name="Pangilinan J."/>
            <person name="Park H.-J."/>
            <person name="Ramirez L."/>
            <person name="Alfaro M."/>
            <person name="Sun H."/>
            <person name="Tritt A."/>
            <person name="Yoshinaga Y."/>
            <person name="Zwiers L.-H."/>
            <person name="Turgeon B."/>
            <person name="Goodwin S."/>
            <person name="Spatafora J."/>
            <person name="Crous P."/>
            <person name="Grigoriev I."/>
        </authorList>
    </citation>
    <scope>NUCLEOTIDE SEQUENCE</scope>
    <source>
        <strain evidence="2">CBS 130266</strain>
    </source>
</reference>
<feature type="compositionally biased region" description="Polar residues" evidence="1">
    <location>
        <begin position="207"/>
        <end position="229"/>
    </location>
</feature>
<dbReference type="SUPFAM" id="SSF103657">
    <property type="entry name" value="BAR/IMD domain-like"/>
    <property type="match status" value="1"/>
</dbReference>
<dbReference type="InterPro" id="IPR051492">
    <property type="entry name" value="Dynamin-Rho_GEF"/>
</dbReference>
<dbReference type="GO" id="GO:0031991">
    <property type="term" value="P:regulation of actomyosin contractile ring contraction"/>
    <property type="evidence" value="ECO:0007669"/>
    <property type="project" value="TreeGrafter"/>
</dbReference>
<dbReference type="PANTHER" id="PTHR22834">
    <property type="entry name" value="NUCLEAR FUSION PROTEIN FUS2"/>
    <property type="match status" value="1"/>
</dbReference>
<proteinExistence type="predicted"/>
<dbReference type="Proteomes" id="UP000800235">
    <property type="component" value="Unassembled WGS sequence"/>
</dbReference>
<dbReference type="EMBL" id="MU007014">
    <property type="protein sequence ID" value="KAF2435102.1"/>
    <property type="molecule type" value="Genomic_DNA"/>
</dbReference>
<dbReference type="PANTHER" id="PTHR22834:SF20">
    <property type="entry name" value="SH3 DOMAIN-CONTAINING PROTEIN"/>
    <property type="match status" value="1"/>
</dbReference>
<dbReference type="GO" id="GO:0005085">
    <property type="term" value="F:guanyl-nucleotide exchange factor activity"/>
    <property type="evidence" value="ECO:0007669"/>
    <property type="project" value="TreeGrafter"/>
</dbReference>
<evidence type="ECO:0000313" key="2">
    <source>
        <dbReference type="EMBL" id="KAF2435102.1"/>
    </source>
</evidence>
<dbReference type="AlphaFoldDB" id="A0A9P4P0N3"/>
<evidence type="ECO:0000256" key="1">
    <source>
        <dbReference type="SAM" id="MobiDB-lite"/>
    </source>
</evidence>
<sequence>MAKRKKRLVEYVRHKTMVEKGEKPDKKLEQDAELFKAVNETLKEELPKLYALTKKLVEACLLNFIELQAEWQYVWQRKLEPFVERKDDLLEMGITDFLCHVQLDFNADLMETEDRFNTFRICNGATLAEAQTFLSPTTTFTKDDDSSHKRPSQLSTKRTQSLTTEQSQASLSTPNLSSRMSDNMRRSPLVGSFPMPDGLYQPANVRGRTNSAMSSAGPTTPQSFSNWPGPSTYVPARPVTSYDQVTEPSPSVQSPQPSPGVPRLSLDAHSPRLETEPQFAFAEPAMPSMPGSFTPEERFSGMFHSALPMSDTPRASSPVTMDGDAKIIFLAASLFEFHIDGARKEAGYPYLTYQPGEIFDVIGQKGELWLAKNQDDSAKTIGWIWEKHFARILPEG</sequence>
<evidence type="ECO:0000313" key="3">
    <source>
        <dbReference type="Proteomes" id="UP000800235"/>
    </source>
</evidence>
<organism evidence="2 3">
    <name type="scientific">Tothia fuscella</name>
    <dbReference type="NCBI Taxonomy" id="1048955"/>
    <lineage>
        <taxon>Eukaryota</taxon>
        <taxon>Fungi</taxon>
        <taxon>Dikarya</taxon>
        <taxon>Ascomycota</taxon>
        <taxon>Pezizomycotina</taxon>
        <taxon>Dothideomycetes</taxon>
        <taxon>Pleosporomycetidae</taxon>
        <taxon>Venturiales</taxon>
        <taxon>Cylindrosympodiaceae</taxon>
        <taxon>Tothia</taxon>
    </lineage>
</organism>
<feature type="region of interest" description="Disordered" evidence="1">
    <location>
        <begin position="137"/>
        <end position="267"/>
    </location>
</feature>
<comment type="caution">
    <text evidence="2">The sequence shown here is derived from an EMBL/GenBank/DDBJ whole genome shotgun (WGS) entry which is preliminary data.</text>
</comment>
<name>A0A9P4P0N3_9PEZI</name>
<feature type="compositionally biased region" description="Polar residues" evidence="1">
    <location>
        <begin position="152"/>
        <end position="181"/>
    </location>
</feature>
<keyword evidence="3" id="KW-1185">Reference proteome</keyword>
<dbReference type="GO" id="GO:0005737">
    <property type="term" value="C:cytoplasm"/>
    <property type="evidence" value="ECO:0007669"/>
    <property type="project" value="TreeGrafter"/>
</dbReference>
<protein>
    <recommendedName>
        <fullName evidence="4">SH3 domain-containing protein</fullName>
    </recommendedName>
</protein>
<gene>
    <name evidence="2" type="ORF">EJ08DRAFT_668074</name>
</gene>
<dbReference type="GO" id="GO:0032955">
    <property type="term" value="P:regulation of division septum assembly"/>
    <property type="evidence" value="ECO:0007669"/>
    <property type="project" value="TreeGrafter"/>
</dbReference>